<dbReference type="OrthoDB" id="1491277at2"/>
<sequence length="289" mass="31065">MRVLVAGWFSFDEVIATVGDELGAGTVTGWLREMGVEHDVAEAPYLGGGVHWRDVDPAGYTHLVFVSGPIRDSPLLRELCATFAGCRRWAVNVSVVEDAGRALFDEVRERDAPGLARPDLAVEGARPAAPVVAVAFAPPQGEYGERSRADRVRGTIEEWLAGRALPWFEVSMDLYEKPHRRSPVQVEALLQRADVVVSMRLHALVLGVKHDRPVIACDPIAGGAKVTAQAAALGWPVVLAAEKLTPEALDAALERCLSGALAGQVRAAGERGREGAARARAWFEERLAG</sequence>
<dbReference type="GO" id="GO:0016740">
    <property type="term" value="F:transferase activity"/>
    <property type="evidence" value="ECO:0007669"/>
    <property type="project" value="UniProtKB-KW"/>
</dbReference>
<feature type="domain" description="Polysaccharide pyruvyl transferase" evidence="1">
    <location>
        <begin position="177"/>
        <end position="218"/>
    </location>
</feature>
<evidence type="ECO:0000313" key="2">
    <source>
        <dbReference type="EMBL" id="SFL68312.1"/>
    </source>
</evidence>
<reference evidence="2 3" key="1">
    <citation type="submission" date="2016-10" db="EMBL/GenBank/DDBJ databases">
        <authorList>
            <person name="de Groot N.N."/>
        </authorList>
    </citation>
    <scope>NUCLEOTIDE SEQUENCE [LARGE SCALE GENOMIC DNA]</scope>
    <source>
        <strain evidence="2 3">DSM 45317</strain>
    </source>
</reference>
<protein>
    <submittedName>
        <fullName evidence="2">Polysaccharide pyruvyl transferase</fullName>
    </submittedName>
</protein>
<dbReference type="Pfam" id="PF04230">
    <property type="entry name" value="PS_pyruv_trans"/>
    <property type="match status" value="1"/>
</dbReference>
<dbReference type="AlphaFoldDB" id="A0A1I4JP46"/>
<proteinExistence type="predicted"/>
<dbReference type="InterPro" id="IPR007345">
    <property type="entry name" value="Polysacch_pyruvyl_Trfase"/>
</dbReference>
<evidence type="ECO:0000259" key="1">
    <source>
        <dbReference type="Pfam" id="PF04230"/>
    </source>
</evidence>
<organism evidence="2 3">
    <name type="scientific">Geodermatophilus ruber</name>
    <dbReference type="NCBI Taxonomy" id="504800"/>
    <lineage>
        <taxon>Bacteria</taxon>
        <taxon>Bacillati</taxon>
        <taxon>Actinomycetota</taxon>
        <taxon>Actinomycetes</taxon>
        <taxon>Geodermatophilales</taxon>
        <taxon>Geodermatophilaceae</taxon>
        <taxon>Geodermatophilus</taxon>
    </lineage>
</organism>
<dbReference type="RefSeq" id="WP_091328748.1">
    <property type="nucleotide sequence ID" value="NZ_FOSW01000015.1"/>
</dbReference>
<keyword evidence="3" id="KW-1185">Reference proteome</keyword>
<dbReference type="EMBL" id="FOSW01000015">
    <property type="protein sequence ID" value="SFL68312.1"/>
    <property type="molecule type" value="Genomic_DNA"/>
</dbReference>
<dbReference type="InParanoid" id="A0A1I4JP46"/>
<evidence type="ECO:0000313" key="3">
    <source>
        <dbReference type="Proteomes" id="UP000199152"/>
    </source>
</evidence>
<dbReference type="Proteomes" id="UP000199152">
    <property type="component" value="Unassembled WGS sequence"/>
</dbReference>
<dbReference type="STRING" id="504800.SAMN04488085_11581"/>
<name>A0A1I4JP46_9ACTN</name>
<accession>A0A1I4JP46</accession>
<keyword evidence="2" id="KW-0808">Transferase</keyword>
<gene>
    <name evidence="2" type="ORF">SAMN04488085_11581</name>
</gene>